<keyword evidence="2 3" id="KW-0808">Transferase</keyword>
<dbReference type="Proteomes" id="UP000297475">
    <property type="component" value="Unassembled WGS sequence"/>
</dbReference>
<dbReference type="RefSeq" id="WP_135484846.1">
    <property type="nucleotide sequence ID" value="NZ_SRMF01000014.1"/>
</dbReference>
<dbReference type="Pfam" id="PF02794">
    <property type="entry name" value="HlyC"/>
    <property type="match status" value="1"/>
</dbReference>
<gene>
    <name evidence="3" type="ORF">E4656_18670</name>
</gene>
<comment type="subcellular location">
    <subcellularLocation>
        <location evidence="2">Cytoplasm</location>
    </subcellularLocation>
</comment>
<reference evidence="3 4" key="1">
    <citation type="submission" date="2019-04" db="EMBL/GenBank/DDBJ databases">
        <title>Natronospirillum operosus gen. nov., sp. nov., a haloalkaliphilic satellite isolated from decaying biomass of laboratory culture of cyanobacterium Geitlerinema sp. and proposal of Natronospirillaceae fam. nov. and Saccharospirillaceae fam. nov.</title>
        <authorList>
            <person name="Kevbrin V."/>
            <person name="Boltyanskaya Y."/>
            <person name="Koziaeva V."/>
            <person name="Grouzdev D.S."/>
            <person name="Park M."/>
            <person name="Cho J."/>
        </authorList>
    </citation>
    <scope>NUCLEOTIDE SEQUENCE [LARGE SCALE GENOMIC DNA]</scope>
    <source>
        <strain evidence="3 4">G-116</strain>
    </source>
</reference>
<comment type="similarity">
    <text evidence="1 2">Belongs to the RTX toxin acyltransferase family.</text>
</comment>
<evidence type="ECO:0000313" key="4">
    <source>
        <dbReference type="Proteomes" id="UP000297475"/>
    </source>
</evidence>
<dbReference type="GO" id="GO:0005737">
    <property type="term" value="C:cytoplasm"/>
    <property type="evidence" value="ECO:0007669"/>
    <property type="project" value="UniProtKB-SubCell"/>
</dbReference>
<protein>
    <recommendedName>
        <fullName evidence="2">RTX toxin-activating lysine-acyltransferase</fullName>
        <ecNumber evidence="2">2.3.1.-</ecNumber>
    </recommendedName>
</protein>
<comment type="function">
    <text evidence="2">Involved in fatty acylation of protoxin at internal lysine residues, thereby converting it to the active toxin.</text>
</comment>
<keyword evidence="2" id="KW-0963">Cytoplasm</keyword>
<proteinExistence type="inferred from homology"/>
<evidence type="ECO:0000256" key="1">
    <source>
        <dbReference type="ARBA" id="ARBA00005686"/>
    </source>
</evidence>
<keyword evidence="4" id="KW-1185">Reference proteome</keyword>
<keyword evidence="2 3" id="KW-0012">Acyltransferase</keyword>
<accession>A0A4Z0W8I4</accession>
<dbReference type="EC" id="2.3.1.-" evidence="2"/>
<name>A0A4Z0W8I4_9GAMM</name>
<evidence type="ECO:0000256" key="2">
    <source>
        <dbReference type="RuleBase" id="RU368102"/>
    </source>
</evidence>
<keyword evidence="2" id="KW-0204">Cytolysis</keyword>
<dbReference type="InterPro" id="IPR003996">
    <property type="entry name" value="RTX_toxin-activating_protC_bac"/>
</dbReference>
<organism evidence="3 4">
    <name type="scientific">Natronospirillum operosum</name>
    <dbReference type="NCBI Taxonomy" id="2759953"/>
    <lineage>
        <taxon>Bacteria</taxon>
        <taxon>Pseudomonadati</taxon>
        <taxon>Pseudomonadota</taxon>
        <taxon>Gammaproteobacteria</taxon>
        <taxon>Oceanospirillales</taxon>
        <taxon>Natronospirillaceae</taxon>
        <taxon>Natronospirillum</taxon>
    </lineage>
</organism>
<dbReference type="OrthoDB" id="8596436at2"/>
<dbReference type="GO" id="GO:0016746">
    <property type="term" value="F:acyltransferase activity"/>
    <property type="evidence" value="ECO:0007669"/>
    <property type="project" value="UniProtKB-UniRule"/>
</dbReference>
<evidence type="ECO:0000313" key="3">
    <source>
        <dbReference type="EMBL" id="TGG90288.1"/>
    </source>
</evidence>
<dbReference type="EMBL" id="SRMF01000014">
    <property type="protein sequence ID" value="TGG90288.1"/>
    <property type="molecule type" value="Genomic_DNA"/>
</dbReference>
<sequence>MTTTNGNQHATQEKQPIQLSLYESLGMMMWLMNHADYHSTWPLWSLDQDILPPLMLGQYKLYLDEQQNPVGFVTWAWLDDAGRDIVLEGKAVPGFKAWNAGEYLMVNDFVAPWGHAKFIANDLRVIVFPNARGFALRRNADGSIRKTYLGHGLNAVPNGCTT</sequence>
<comment type="caution">
    <text evidence="3">The sequence shown here is derived from an EMBL/GenBank/DDBJ whole genome shotgun (WGS) entry which is preliminary data.</text>
</comment>
<dbReference type="GO" id="GO:0031640">
    <property type="term" value="P:killing of cells of another organism"/>
    <property type="evidence" value="ECO:0007669"/>
    <property type="project" value="UniProtKB-KW"/>
</dbReference>
<dbReference type="AlphaFoldDB" id="A0A4Z0W8I4"/>
<dbReference type="GO" id="GO:0009404">
    <property type="term" value="P:toxin metabolic process"/>
    <property type="evidence" value="ECO:0007669"/>
    <property type="project" value="UniProtKB-UniRule"/>
</dbReference>